<sequence>MDSWMRDNFDVLAEKRLNDIVLPGTHDSAAYVLAPVDGVNWHNRILSLLARFARPCLRPWTLTQHLCIYRQLSEAGVRFLDVRVAWDSSRNDFMTSHTFACTPLKTVLYAILDFLSENTGEAVVLSVRPDWPHRAQFTPARCSCLLALLSSTCRGYLQPRQPQLPTLGEMTASGRRLLCFVEWLASSPPPPPTAPQQAQPRAPAATPSCTIAAKITTTTTTTTSIDSYPGFADQHPEDIWVGAGCRTLWADSDTPEGTVSGLLDLIAALRRGGDSSDLRGLRDATYWYVSAAVTPTARSMARDCLAHPASVGLRRLASELEGRELPRLLAEGLAGIGAVCLDHPSPAATAAVVRLNLMRPATGSGGPDGGGPVW</sequence>
<accession>A0A9W6BA73</accession>
<dbReference type="PANTHER" id="PTHR13593">
    <property type="match status" value="1"/>
</dbReference>
<organism evidence="1 2">
    <name type="scientific">Pleodorina starrii</name>
    <dbReference type="NCBI Taxonomy" id="330485"/>
    <lineage>
        <taxon>Eukaryota</taxon>
        <taxon>Viridiplantae</taxon>
        <taxon>Chlorophyta</taxon>
        <taxon>core chlorophytes</taxon>
        <taxon>Chlorophyceae</taxon>
        <taxon>CS clade</taxon>
        <taxon>Chlamydomonadales</taxon>
        <taxon>Volvocaceae</taxon>
        <taxon>Pleodorina</taxon>
    </lineage>
</organism>
<comment type="caution">
    <text evidence="1">The sequence shown here is derived from an EMBL/GenBank/DDBJ whole genome shotgun (WGS) entry which is preliminary data.</text>
</comment>
<dbReference type="InterPro" id="IPR017946">
    <property type="entry name" value="PLC-like_Pdiesterase_TIM-brl"/>
</dbReference>
<dbReference type="AlphaFoldDB" id="A0A9W6BA73"/>
<protein>
    <recommendedName>
        <fullName evidence="3">Phosphatidylinositol-specific phospholipase C X domain-containing protein</fullName>
    </recommendedName>
</protein>
<dbReference type="GO" id="GO:0006629">
    <property type="term" value="P:lipid metabolic process"/>
    <property type="evidence" value="ECO:0007669"/>
    <property type="project" value="InterPro"/>
</dbReference>
<evidence type="ECO:0008006" key="3">
    <source>
        <dbReference type="Google" id="ProtNLM"/>
    </source>
</evidence>
<dbReference type="PANTHER" id="PTHR13593:SF113">
    <property type="entry name" value="SI:DKEY-266F7.9"/>
    <property type="match status" value="1"/>
</dbReference>
<proteinExistence type="predicted"/>
<dbReference type="Proteomes" id="UP001165080">
    <property type="component" value="Unassembled WGS sequence"/>
</dbReference>
<gene>
    <name evidence="1" type="primary">PLEST000635</name>
    <name evidence="1" type="ORF">PLESTB_000025000</name>
</gene>
<dbReference type="Gene3D" id="3.20.20.190">
    <property type="entry name" value="Phosphatidylinositol (PI) phosphodiesterase"/>
    <property type="match status" value="1"/>
</dbReference>
<reference evidence="1 2" key="1">
    <citation type="journal article" date="2023" name="Commun. Biol.">
        <title>Reorganization of the ancestral sex-determining regions during the evolution of trioecy in Pleodorina starrii.</title>
        <authorList>
            <person name="Takahashi K."/>
            <person name="Suzuki S."/>
            <person name="Kawai-Toyooka H."/>
            <person name="Yamamoto K."/>
            <person name="Hamaji T."/>
            <person name="Ootsuki R."/>
            <person name="Yamaguchi H."/>
            <person name="Kawachi M."/>
            <person name="Higashiyama T."/>
            <person name="Nozaki H."/>
        </authorList>
    </citation>
    <scope>NUCLEOTIDE SEQUENCE [LARGE SCALE GENOMIC DNA]</scope>
    <source>
        <strain evidence="1 2">NIES-4479</strain>
    </source>
</reference>
<dbReference type="EMBL" id="BRXU01000001">
    <property type="protein sequence ID" value="GLC47781.1"/>
    <property type="molecule type" value="Genomic_DNA"/>
</dbReference>
<dbReference type="GO" id="GO:0008081">
    <property type="term" value="F:phosphoric diester hydrolase activity"/>
    <property type="evidence" value="ECO:0007669"/>
    <property type="project" value="InterPro"/>
</dbReference>
<dbReference type="SUPFAM" id="SSF51695">
    <property type="entry name" value="PLC-like phosphodiesterases"/>
    <property type="match status" value="1"/>
</dbReference>
<evidence type="ECO:0000313" key="1">
    <source>
        <dbReference type="EMBL" id="GLC47781.1"/>
    </source>
</evidence>
<keyword evidence="2" id="KW-1185">Reference proteome</keyword>
<evidence type="ECO:0000313" key="2">
    <source>
        <dbReference type="Proteomes" id="UP001165080"/>
    </source>
</evidence>
<dbReference type="InterPro" id="IPR051057">
    <property type="entry name" value="PI-PLC_domain"/>
</dbReference>
<name>A0A9W6BA73_9CHLO</name>